<dbReference type="Pfam" id="PF01156">
    <property type="entry name" value="IU_nuc_hydro"/>
    <property type="match status" value="1"/>
</dbReference>
<dbReference type="GO" id="GO:0045437">
    <property type="term" value="F:uridine nucleosidase activity"/>
    <property type="evidence" value="ECO:0007669"/>
    <property type="project" value="UniProtKB-ARBA"/>
</dbReference>
<dbReference type="Gene3D" id="3.90.245.10">
    <property type="entry name" value="Ribonucleoside hydrolase-like"/>
    <property type="match status" value="1"/>
</dbReference>
<dbReference type="PANTHER" id="PTHR12304">
    <property type="entry name" value="INOSINE-URIDINE PREFERRING NUCLEOSIDE HYDROLASE"/>
    <property type="match status" value="1"/>
</dbReference>
<dbReference type="InterPro" id="IPR036452">
    <property type="entry name" value="Ribo_hydro-like"/>
</dbReference>
<dbReference type="Proteomes" id="UP000481033">
    <property type="component" value="Unassembled WGS sequence"/>
</dbReference>
<dbReference type="GO" id="GO:0006152">
    <property type="term" value="P:purine nucleoside catabolic process"/>
    <property type="evidence" value="ECO:0007669"/>
    <property type="project" value="TreeGrafter"/>
</dbReference>
<dbReference type="GO" id="GO:0005829">
    <property type="term" value="C:cytosol"/>
    <property type="evidence" value="ECO:0007669"/>
    <property type="project" value="TreeGrafter"/>
</dbReference>
<keyword evidence="2" id="KW-0326">Glycosidase</keyword>
<feature type="domain" description="Inosine/uridine-preferring nucleoside hydrolase" evidence="3">
    <location>
        <begin position="5"/>
        <end position="298"/>
    </location>
</feature>
<dbReference type="RefSeq" id="WP_163697453.1">
    <property type="nucleotide sequence ID" value="NZ_QXHD01000004.1"/>
</dbReference>
<reference evidence="4 5" key="1">
    <citation type="journal article" date="2020" name="Microb. Ecol.">
        <title>Ecogenomics of the Marine Benthic Filamentous Cyanobacterium Adonisia.</title>
        <authorList>
            <person name="Walter J.M."/>
            <person name="Coutinho F.H."/>
            <person name="Leomil L."/>
            <person name="Hargreaves P.I."/>
            <person name="Campeao M.E."/>
            <person name="Vieira V.V."/>
            <person name="Silva B.S."/>
            <person name="Fistarol G.O."/>
            <person name="Salomon P.S."/>
            <person name="Sawabe T."/>
            <person name="Mino S."/>
            <person name="Hosokawa M."/>
            <person name="Miyashita H."/>
            <person name="Maruyama F."/>
            <person name="van Verk M.C."/>
            <person name="Dutilh B.E."/>
            <person name="Thompson C.C."/>
            <person name="Thompson F.L."/>
        </authorList>
    </citation>
    <scope>NUCLEOTIDE SEQUENCE [LARGE SCALE GENOMIC DNA]</scope>
    <source>
        <strain evidence="4 5">CCMR0081</strain>
    </source>
</reference>
<proteinExistence type="predicted"/>
<gene>
    <name evidence="4" type="ORF">DXZ20_07720</name>
</gene>
<evidence type="ECO:0000313" key="5">
    <source>
        <dbReference type="Proteomes" id="UP000481033"/>
    </source>
</evidence>
<organism evidence="4 5">
    <name type="scientific">Adonisia turfae CCMR0081</name>
    <dbReference type="NCBI Taxonomy" id="2292702"/>
    <lineage>
        <taxon>Bacteria</taxon>
        <taxon>Bacillati</taxon>
        <taxon>Cyanobacteriota</taxon>
        <taxon>Adonisia</taxon>
        <taxon>Adonisia turfae</taxon>
    </lineage>
</organism>
<dbReference type="PANTHER" id="PTHR12304:SF4">
    <property type="entry name" value="URIDINE NUCLEOSIDASE"/>
    <property type="match status" value="1"/>
</dbReference>
<dbReference type="GO" id="GO:0008477">
    <property type="term" value="F:purine nucleosidase activity"/>
    <property type="evidence" value="ECO:0007669"/>
    <property type="project" value="TreeGrafter"/>
</dbReference>
<evidence type="ECO:0000256" key="1">
    <source>
        <dbReference type="ARBA" id="ARBA00022801"/>
    </source>
</evidence>
<evidence type="ECO:0000256" key="2">
    <source>
        <dbReference type="ARBA" id="ARBA00023295"/>
    </source>
</evidence>
<evidence type="ECO:0000313" key="4">
    <source>
        <dbReference type="EMBL" id="NEZ55562.1"/>
    </source>
</evidence>
<comment type="caution">
    <text evidence="4">The sequence shown here is derived from an EMBL/GenBank/DDBJ whole genome shotgun (WGS) entry which is preliminary data.</text>
</comment>
<dbReference type="CDD" id="cd02651">
    <property type="entry name" value="nuc_hydro_IU_UC_XIUA"/>
    <property type="match status" value="1"/>
</dbReference>
<evidence type="ECO:0000259" key="3">
    <source>
        <dbReference type="Pfam" id="PF01156"/>
    </source>
</evidence>
<dbReference type="EMBL" id="QXHD01000004">
    <property type="protein sequence ID" value="NEZ55562.1"/>
    <property type="molecule type" value="Genomic_DNA"/>
</dbReference>
<keyword evidence="1 4" id="KW-0378">Hydrolase</keyword>
<dbReference type="SUPFAM" id="SSF53590">
    <property type="entry name" value="Nucleoside hydrolase"/>
    <property type="match status" value="1"/>
</dbReference>
<dbReference type="PROSITE" id="PS01247">
    <property type="entry name" value="IUNH"/>
    <property type="match status" value="1"/>
</dbReference>
<sequence length="309" mass="32961">MARPLIIDCDPGVDDAIALLLAIAHPAAFNILGITTVAGNVPLHYTSQNALKICALAHADIPVYAGCPRPMLRPLSTAIDVHGATGLQGTELPTPQQPLMVQHAVAFLIETLQQASAPITLATLGPLTNIAVALIQAPQITNKIDTIIAMGGAITHGNMTPGAEFNIYVDPHAAQVVFASGIPIKLITLDTTHQVLTTPERLKSFRELHTPVGHTVADLLAHYGTPDVERYGMNGAPLHDPCVIAYLLNPELFTFRPTYTTVDTTSPENMGRTVIDWWERTGKAPNVDVAASVNTASIYDLLIKSLATL</sequence>
<dbReference type="InterPro" id="IPR015910">
    <property type="entry name" value="I/U_nuclsd_hydro_CS"/>
</dbReference>
<protein>
    <submittedName>
        <fullName evidence="4">Nucleoside hydrolase</fullName>
    </submittedName>
</protein>
<dbReference type="InterPro" id="IPR001910">
    <property type="entry name" value="Inosine/uridine_hydrolase_dom"/>
</dbReference>
<name>A0A6M0RIG7_9CYAN</name>
<dbReference type="InterPro" id="IPR023186">
    <property type="entry name" value="IUNH"/>
</dbReference>
<dbReference type="AlphaFoldDB" id="A0A6M0RIG7"/>
<keyword evidence="5" id="KW-1185">Reference proteome</keyword>
<accession>A0A6M0RIG7</accession>